<dbReference type="Pfam" id="PF02687">
    <property type="entry name" value="FtsX"/>
    <property type="match status" value="2"/>
</dbReference>
<feature type="transmembrane region" description="Helical" evidence="6">
    <location>
        <begin position="671"/>
        <end position="696"/>
    </location>
</feature>
<keyword evidence="9" id="KW-1185">Reference proteome</keyword>
<dbReference type="OrthoDB" id="343744at2"/>
<feature type="transmembrane region" description="Helical" evidence="6">
    <location>
        <begin position="185"/>
        <end position="207"/>
    </location>
</feature>
<dbReference type="InterPro" id="IPR003838">
    <property type="entry name" value="ABC3_permease_C"/>
</dbReference>
<evidence type="ECO:0000313" key="8">
    <source>
        <dbReference type="EMBL" id="EON91252.1"/>
    </source>
</evidence>
<keyword evidence="5 6" id="KW-0472">Membrane</keyword>
<protein>
    <submittedName>
        <fullName evidence="8">Membrane protein</fullName>
    </submittedName>
</protein>
<dbReference type="PATRIC" id="fig|1318628.3.peg.2909"/>
<evidence type="ECO:0000256" key="5">
    <source>
        <dbReference type="ARBA" id="ARBA00023136"/>
    </source>
</evidence>
<keyword evidence="3 6" id="KW-0812">Transmembrane</keyword>
<dbReference type="GO" id="GO:0005886">
    <property type="term" value="C:plasma membrane"/>
    <property type="evidence" value="ECO:0007669"/>
    <property type="project" value="UniProtKB-SubCell"/>
</dbReference>
<feature type="transmembrane region" description="Helical" evidence="6">
    <location>
        <begin position="624"/>
        <end position="645"/>
    </location>
</feature>
<dbReference type="AlphaFoldDB" id="R8AYA8"/>
<proteinExistence type="predicted"/>
<name>R8AYA8_9GAMM</name>
<feature type="domain" description="ABC3 transporter permease C-terminal" evidence="7">
    <location>
        <begin position="625"/>
        <end position="738"/>
    </location>
</feature>
<feature type="transmembrane region" description="Helical" evidence="6">
    <location>
        <begin position="386"/>
        <end position="407"/>
    </location>
</feature>
<accession>R8AYA8</accession>
<dbReference type="RefSeq" id="WP_012139053.1">
    <property type="nucleotide sequence ID" value="NZ_KE007327.1"/>
</dbReference>
<evidence type="ECO:0000256" key="1">
    <source>
        <dbReference type="ARBA" id="ARBA00004651"/>
    </source>
</evidence>
<feature type="transmembrane region" description="Helical" evidence="6">
    <location>
        <begin position="337"/>
        <end position="357"/>
    </location>
</feature>
<feature type="domain" description="ABC3 transporter permease C-terminal" evidence="7">
    <location>
        <begin position="186"/>
        <end position="297"/>
    </location>
</feature>
<sequence>MTVFSALLSHYRRHPLQLLALALMIVLATMLWTGVSHLTDHARASLAQSERAIAGQQQLVREDGQALSVQDFAYLRRQGLCVMPWLEVQRPPPEGRVIGVDPFASACFGTEAPGQAGVDALNGTPFLDIAEAKAMVRQGSDGALSLLVPVDVEADAVPADYRLKDFSMGPATGELGESFLLNLDALGVLVLLITALLVRSVYQLGLVQRRESFALLGRFGVPAARVQVLLLIEMVVLTSVCVIPGIWLGRLLAEMLGGSFGQVLESLFDAPLYAVGGDGFVLPALVMVTVVLLACFADRWLLRRLPWISGRQSVLWFGVPALGLGLAMVAWPFTLGWLYVGIALVFVAVGLLTPRVLSFVAQWRAEGAGAITLWQRRELAVLFRRLALPVVALQFAVAMVLAIQALVTTFEDTFERWLGQRLEAEFYVEVPEQSAAADGVRYLAGLSGLGDWHLVQRGKTHVVPEMAGDDAATSVEVDLFSISPIGPLVTGWTLLDATPDAWEKLAAGQGVMVNEQLARRQGYQPGDPIGFVLGEQTLALPVVGVYADYGRPDGEILVAGKILPETFNTRFQSLSLNPGTLAMAEIEQGLATVWNIDQLTVRDNGSIRSLASGVFDQTFLITRAITVLTLVLAGTSLLVMGWVFFTTRARYYRLLFVWGLSRREAAGQLRWLAMCLTGAVAVAALPLGVWLTWTLVSRINPLAFGWSLPMAVYPGFWLEMLVLCLVIGLAIAVLMRRQLGAGVAAPVVANVSGGGER</sequence>
<keyword evidence="2" id="KW-1003">Cell membrane</keyword>
<keyword evidence="4 6" id="KW-1133">Transmembrane helix</keyword>
<dbReference type="PANTHER" id="PTHR30287">
    <property type="entry name" value="MEMBRANE COMPONENT OF PREDICTED ABC SUPERFAMILY METABOLITE UPTAKE TRANSPORTER"/>
    <property type="match status" value="1"/>
</dbReference>
<feature type="transmembrane region" description="Helical" evidence="6">
    <location>
        <begin position="228"/>
        <end position="248"/>
    </location>
</feature>
<reference evidence="8 9" key="1">
    <citation type="journal article" date="2013" name="Genome Announc.">
        <title>Draft Genome Sequence of the Moderately Halophilic Bacterium Marinobacter lipolyticus Strain SM19.</title>
        <authorList>
            <person name="Papke R.T."/>
            <person name="de la Haba R.R."/>
            <person name="Infante-Dominguez C."/>
            <person name="Perez D."/>
            <person name="Sanchez-Porro C."/>
            <person name="Lapierre P."/>
            <person name="Ventosa A."/>
        </authorList>
    </citation>
    <scope>NUCLEOTIDE SEQUENCE [LARGE SCALE GENOMIC DNA]</scope>
    <source>
        <strain evidence="8 9">SM19</strain>
    </source>
</reference>
<dbReference type="Proteomes" id="UP000016540">
    <property type="component" value="Unassembled WGS sequence"/>
</dbReference>
<dbReference type="STRING" id="1318628.MARLIPOL_14565"/>
<dbReference type="InterPro" id="IPR038766">
    <property type="entry name" value="Membrane_comp_ABC_pdt"/>
</dbReference>
<feature type="transmembrane region" description="Helical" evidence="6">
    <location>
        <begin position="716"/>
        <end position="735"/>
    </location>
</feature>
<evidence type="ECO:0000256" key="6">
    <source>
        <dbReference type="SAM" id="Phobius"/>
    </source>
</evidence>
<evidence type="ECO:0000256" key="2">
    <source>
        <dbReference type="ARBA" id="ARBA00022475"/>
    </source>
</evidence>
<dbReference type="PANTHER" id="PTHR30287:SF2">
    <property type="entry name" value="BLL1001 PROTEIN"/>
    <property type="match status" value="1"/>
</dbReference>
<organism evidence="8 9">
    <name type="scientific">Marinobacter lipolyticus SM19</name>
    <dbReference type="NCBI Taxonomy" id="1318628"/>
    <lineage>
        <taxon>Bacteria</taxon>
        <taxon>Pseudomonadati</taxon>
        <taxon>Pseudomonadota</taxon>
        <taxon>Gammaproteobacteria</taxon>
        <taxon>Pseudomonadales</taxon>
        <taxon>Marinobacteraceae</taxon>
        <taxon>Marinobacter</taxon>
    </lineage>
</organism>
<comment type="caution">
    <text evidence="8">The sequence shown here is derived from an EMBL/GenBank/DDBJ whole genome shotgun (WGS) entry which is preliminary data.</text>
</comment>
<evidence type="ECO:0000256" key="3">
    <source>
        <dbReference type="ARBA" id="ARBA00022692"/>
    </source>
</evidence>
<feature type="transmembrane region" description="Helical" evidence="6">
    <location>
        <begin position="16"/>
        <end position="35"/>
    </location>
</feature>
<feature type="transmembrane region" description="Helical" evidence="6">
    <location>
        <begin position="314"/>
        <end position="331"/>
    </location>
</feature>
<evidence type="ECO:0000313" key="9">
    <source>
        <dbReference type="Proteomes" id="UP000016540"/>
    </source>
</evidence>
<evidence type="ECO:0000256" key="4">
    <source>
        <dbReference type="ARBA" id="ARBA00022989"/>
    </source>
</evidence>
<dbReference type="EMBL" id="ASAD01000017">
    <property type="protein sequence ID" value="EON91252.1"/>
    <property type="molecule type" value="Genomic_DNA"/>
</dbReference>
<comment type="subcellular location">
    <subcellularLocation>
        <location evidence="1">Cell membrane</location>
        <topology evidence="1">Multi-pass membrane protein</topology>
    </subcellularLocation>
</comment>
<feature type="transmembrane region" description="Helical" evidence="6">
    <location>
        <begin position="280"/>
        <end position="302"/>
    </location>
</feature>
<evidence type="ECO:0000259" key="7">
    <source>
        <dbReference type="Pfam" id="PF02687"/>
    </source>
</evidence>
<gene>
    <name evidence="8" type="ORF">MARLIPOL_14565</name>
</gene>
<dbReference type="HOGENOM" id="CLU_012341_0_1_6"/>
<dbReference type="eggNOG" id="COG3127">
    <property type="taxonomic scope" value="Bacteria"/>
</dbReference>